<name>A0AAE3A3I2_9FIRM</name>
<sequence length="81" mass="9438">MEAGEGFADIIVETDDLDAGIITELKYTKEFKDMEQACQKALDQIRDRRYEEYLWNDGRHDILLYGIAFCKKRCKVVVSKS</sequence>
<dbReference type="AlphaFoldDB" id="A0AAE3A3I2"/>
<proteinExistence type="predicted"/>
<organism evidence="1 2">
    <name type="scientific">Hominiventricola filiformis</name>
    <dbReference type="NCBI Taxonomy" id="2885352"/>
    <lineage>
        <taxon>Bacteria</taxon>
        <taxon>Bacillati</taxon>
        <taxon>Bacillota</taxon>
        <taxon>Clostridia</taxon>
        <taxon>Lachnospirales</taxon>
        <taxon>Lachnospiraceae</taxon>
        <taxon>Hominiventricola</taxon>
    </lineage>
</organism>
<dbReference type="InterPro" id="IPR012547">
    <property type="entry name" value="PDDEXK_9"/>
</dbReference>
<dbReference type="Pfam" id="PF08011">
    <property type="entry name" value="PDDEXK_9"/>
    <property type="match status" value="1"/>
</dbReference>
<protein>
    <submittedName>
        <fullName evidence="1">PD-(D/E)XK nuclease domain-containing protein</fullName>
    </submittedName>
</protein>
<dbReference type="Proteomes" id="UP001198220">
    <property type="component" value="Unassembled WGS sequence"/>
</dbReference>
<evidence type="ECO:0000313" key="2">
    <source>
        <dbReference type="Proteomes" id="UP001198220"/>
    </source>
</evidence>
<gene>
    <name evidence="1" type="ORF">LKD36_04165</name>
</gene>
<comment type="caution">
    <text evidence="1">The sequence shown here is derived from an EMBL/GenBank/DDBJ whole genome shotgun (WGS) entry which is preliminary data.</text>
</comment>
<accession>A0AAE3A3I2</accession>
<dbReference type="EMBL" id="JAJEPS010000002">
    <property type="protein sequence ID" value="MCC2125372.1"/>
    <property type="molecule type" value="Genomic_DNA"/>
</dbReference>
<reference evidence="1 2" key="1">
    <citation type="submission" date="2021-10" db="EMBL/GenBank/DDBJ databases">
        <title>Anaerobic single-cell dispensing facilitates the cultivation of human gut bacteria.</title>
        <authorList>
            <person name="Afrizal A."/>
        </authorList>
    </citation>
    <scope>NUCLEOTIDE SEQUENCE [LARGE SCALE GENOMIC DNA]</scope>
    <source>
        <strain evidence="1 2">CLA-AA-H276</strain>
    </source>
</reference>
<evidence type="ECO:0000313" key="1">
    <source>
        <dbReference type="EMBL" id="MCC2125372.1"/>
    </source>
</evidence>
<keyword evidence="2" id="KW-1185">Reference proteome</keyword>